<protein>
    <submittedName>
        <fullName evidence="1">Uncharacterized protein</fullName>
    </submittedName>
</protein>
<dbReference type="AlphaFoldDB" id="A0A517NI05"/>
<evidence type="ECO:0000313" key="1">
    <source>
        <dbReference type="EMBL" id="QDT06770.1"/>
    </source>
</evidence>
<keyword evidence="2" id="KW-1185">Reference proteome</keyword>
<gene>
    <name evidence="1" type="ORF">K227x_51860</name>
</gene>
<evidence type="ECO:0000313" key="2">
    <source>
        <dbReference type="Proteomes" id="UP000318538"/>
    </source>
</evidence>
<sequence>MAEGLGDIRYGASQLIVGFFSFSAPARHRQMVFANVQTTAVSGARIPLVFNELSALCESFVKPFCDCVNRR</sequence>
<dbReference type="Proteomes" id="UP000318538">
    <property type="component" value="Chromosome"/>
</dbReference>
<accession>A0A517NI05</accession>
<organism evidence="1 2">
    <name type="scientific">Rubripirellula lacrimiformis</name>
    <dbReference type="NCBI Taxonomy" id="1930273"/>
    <lineage>
        <taxon>Bacteria</taxon>
        <taxon>Pseudomonadati</taxon>
        <taxon>Planctomycetota</taxon>
        <taxon>Planctomycetia</taxon>
        <taxon>Pirellulales</taxon>
        <taxon>Pirellulaceae</taxon>
        <taxon>Rubripirellula</taxon>
    </lineage>
</organism>
<name>A0A517NI05_9BACT</name>
<reference evidence="1 2" key="1">
    <citation type="submission" date="2019-02" db="EMBL/GenBank/DDBJ databases">
        <title>Deep-cultivation of Planctomycetes and their phenomic and genomic characterization uncovers novel biology.</title>
        <authorList>
            <person name="Wiegand S."/>
            <person name="Jogler M."/>
            <person name="Boedeker C."/>
            <person name="Pinto D."/>
            <person name="Vollmers J."/>
            <person name="Rivas-Marin E."/>
            <person name="Kohn T."/>
            <person name="Peeters S.H."/>
            <person name="Heuer A."/>
            <person name="Rast P."/>
            <person name="Oberbeckmann S."/>
            <person name="Bunk B."/>
            <person name="Jeske O."/>
            <person name="Meyerdierks A."/>
            <person name="Storesund J.E."/>
            <person name="Kallscheuer N."/>
            <person name="Luecker S."/>
            <person name="Lage O.M."/>
            <person name="Pohl T."/>
            <person name="Merkel B.J."/>
            <person name="Hornburger P."/>
            <person name="Mueller R.-W."/>
            <person name="Bruemmer F."/>
            <person name="Labrenz M."/>
            <person name="Spormann A.M."/>
            <person name="Op den Camp H."/>
            <person name="Overmann J."/>
            <person name="Amann R."/>
            <person name="Jetten M.S.M."/>
            <person name="Mascher T."/>
            <person name="Medema M.H."/>
            <person name="Devos D.P."/>
            <person name="Kaster A.-K."/>
            <person name="Ovreas L."/>
            <person name="Rohde M."/>
            <person name="Galperin M.Y."/>
            <person name="Jogler C."/>
        </authorList>
    </citation>
    <scope>NUCLEOTIDE SEQUENCE [LARGE SCALE GENOMIC DNA]</scope>
    <source>
        <strain evidence="1 2">K22_7</strain>
    </source>
</reference>
<proteinExistence type="predicted"/>
<dbReference type="KEGG" id="rlc:K227x_51860"/>
<dbReference type="EMBL" id="CP036525">
    <property type="protein sequence ID" value="QDT06770.1"/>
    <property type="molecule type" value="Genomic_DNA"/>
</dbReference>